<gene>
    <name evidence="2" type="ORF">E1298_26875</name>
</gene>
<dbReference type="Proteomes" id="UP000294513">
    <property type="component" value="Unassembled WGS sequence"/>
</dbReference>
<evidence type="ECO:0000259" key="1">
    <source>
        <dbReference type="PROSITE" id="PS50943"/>
    </source>
</evidence>
<comment type="caution">
    <text evidence="2">The sequence shown here is derived from an EMBL/GenBank/DDBJ whole genome shotgun (WGS) entry which is preliminary data.</text>
</comment>
<dbReference type="Pfam" id="PF19054">
    <property type="entry name" value="DUF5753"/>
    <property type="match status" value="1"/>
</dbReference>
<evidence type="ECO:0000313" key="3">
    <source>
        <dbReference type="Proteomes" id="UP000294513"/>
    </source>
</evidence>
<dbReference type="InterPro" id="IPR010982">
    <property type="entry name" value="Lambda_DNA-bd_dom_sf"/>
</dbReference>
<accession>A0A4R5B1I2</accession>
<reference evidence="2 3" key="1">
    <citation type="submission" date="2019-03" db="EMBL/GenBank/DDBJ databases">
        <title>Draft genome sequences of novel Actinobacteria.</title>
        <authorList>
            <person name="Sahin N."/>
            <person name="Ay H."/>
            <person name="Saygin H."/>
        </authorList>
    </citation>
    <scope>NUCLEOTIDE SEQUENCE [LARGE SCALE GENOMIC DNA]</scope>
    <source>
        <strain evidence="2 3">H3C3</strain>
    </source>
</reference>
<dbReference type="OrthoDB" id="4966777at2"/>
<dbReference type="SMART" id="SM00530">
    <property type="entry name" value="HTH_XRE"/>
    <property type="match status" value="1"/>
</dbReference>
<dbReference type="InterPro" id="IPR001387">
    <property type="entry name" value="Cro/C1-type_HTH"/>
</dbReference>
<dbReference type="InterPro" id="IPR043917">
    <property type="entry name" value="DUF5753"/>
</dbReference>
<dbReference type="PROSITE" id="PS50943">
    <property type="entry name" value="HTH_CROC1"/>
    <property type="match status" value="1"/>
</dbReference>
<dbReference type="EMBL" id="SMKU01000163">
    <property type="protein sequence ID" value="TDD79918.1"/>
    <property type="molecule type" value="Genomic_DNA"/>
</dbReference>
<protein>
    <submittedName>
        <fullName evidence="2">XRE family transcriptional regulator</fullName>
    </submittedName>
</protein>
<keyword evidence="3" id="KW-1185">Reference proteome</keyword>
<dbReference type="CDD" id="cd00093">
    <property type="entry name" value="HTH_XRE"/>
    <property type="match status" value="1"/>
</dbReference>
<dbReference type="Pfam" id="PF13560">
    <property type="entry name" value="HTH_31"/>
    <property type="match status" value="1"/>
</dbReference>
<sequence length="280" mass="30864">MTLRTSPPQRSPLDLRRDLGSRLRVLRLQAGLSGKDLAELLGCHPSKVSRLEHGGAIPSVADIRAWCAHCNAEDQADDLAADATAVEAAYSTWRSNQRTGLLRMQKEVGDLFSRTRRFLAYESRVIPGLLQTADYSRAILEAARARRRSPDDVSDAVTARYELRRVLDGPATFNLLVEEHVLRSPIAPPEIMREQADQLVADSRRPNVSLGVIPLGPRTRAGVENFYVYDQILVRIQLLSGRFTVNAPGDVAEYLAAFAELSELAVVGDEARALIRDAIG</sequence>
<dbReference type="AlphaFoldDB" id="A0A4R5B1I2"/>
<dbReference type="SUPFAM" id="SSF47413">
    <property type="entry name" value="lambda repressor-like DNA-binding domains"/>
    <property type="match status" value="1"/>
</dbReference>
<dbReference type="GO" id="GO:0003677">
    <property type="term" value="F:DNA binding"/>
    <property type="evidence" value="ECO:0007669"/>
    <property type="project" value="InterPro"/>
</dbReference>
<dbReference type="RefSeq" id="WP_131898015.1">
    <property type="nucleotide sequence ID" value="NZ_SMKU01000163.1"/>
</dbReference>
<evidence type="ECO:0000313" key="2">
    <source>
        <dbReference type="EMBL" id="TDD79918.1"/>
    </source>
</evidence>
<organism evidence="2 3">
    <name type="scientific">Actinomadura rubrisoli</name>
    <dbReference type="NCBI Taxonomy" id="2530368"/>
    <lineage>
        <taxon>Bacteria</taxon>
        <taxon>Bacillati</taxon>
        <taxon>Actinomycetota</taxon>
        <taxon>Actinomycetes</taxon>
        <taxon>Streptosporangiales</taxon>
        <taxon>Thermomonosporaceae</taxon>
        <taxon>Actinomadura</taxon>
    </lineage>
</organism>
<feature type="domain" description="HTH cro/C1-type" evidence="1">
    <location>
        <begin position="23"/>
        <end position="79"/>
    </location>
</feature>
<proteinExistence type="predicted"/>
<name>A0A4R5B1I2_9ACTN</name>
<dbReference type="Gene3D" id="1.10.260.40">
    <property type="entry name" value="lambda repressor-like DNA-binding domains"/>
    <property type="match status" value="1"/>
</dbReference>